<comment type="caution">
    <text evidence="1">The sequence shown here is derived from an EMBL/GenBank/DDBJ whole genome shotgun (WGS) entry which is preliminary data.</text>
</comment>
<dbReference type="EMBL" id="NJAK01000001">
    <property type="protein sequence ID" value="PHM63335.1"/>
    <property type="molecule type" value="Genomic_DNA"/>
</dbReference>
<keyword evidence="2" id="KW-1185">Reference proteome</keyword>
<gene>
    <name evidence="1" type="ORF">Xish_02576</name>
</gene>
<dbReference type="Proteomes" id="UP000222168">
    <property type="component" value="Unassembled WGS sequence"/>
</dbReference>
<organism evidence="1 2">
    <name type="scientific">Xenorhabdus ishibashii</name>
    <dbReference type="NCBI Taxonomy" id="1034471"/>
    <lineage>
        <taxon>Bacteria</taxon>
        <taxon>Pseudomonadati</taxon>
        <taxon>Pseudomonadota</taxon>
        <taxon>Gammaproteobacteria</taxon>
        <taxon>Enterobacterales</taxon>
        <taxon>Morganellaceae</taxon>
        <taxon>Xenorhabdus</taxon>
    </lineage>
</organism>
<accession>A0A2D0KJ52</accession>
<dbReference type="RefSeq" id="WP_099118168.1">
    <property type="nucleotide sequence ID" value="NZ_NJAK01000001.1"/>
</dbReference>
<protein>
    <submittedName>
        <fullName evidence="1">Uncharacterized protein</fullName>
    </submittedName>
</protein>
<evidence type="ECO:0000313" key="1">
    <source>
        <dbReference type="EMBL" id="PHM63335.1"/>
    </source>
</evidence>
<sequence>MNYDLKTSTDPSIEVKNYNIGANTNNLINNVVQQAVERQKNLPAGMKQLIVIDIRGQVVSEAKRYEIIQDIIRKSNGVLGTHSIDFKR</sequence>
<reference evidence="1 2" key="1">
    <citation type="journal article" date="2017" name="Nat. Microbiol.">
        <title>Natural product diversity associated with the nematode symbionts Photorhabdus and Xenorhabdus.</title>
        <authorList>
            <person name="Tobias N.J."/>
            <person name="Wolff H."/>
            <person name="Djahanschiri B."/>
            <person name="Grundmann F."/>
            <person name="Kronenwerth M."/>
            <person name="Shi Y.M."/>
            <person name="Simonyi S."/>
            <person name="Grun P."/>
            <person name="Shapiro-Ilan D."/>
            <person name="Pidot S.J."/>
            <person name="Stinear T.P."/>
            <person name="Ebersberger I."/>
            <person name="Bode H.B."/>
        </authorList>
    </citation>
    <scope>NUCLEOTIDE SEQUENCE [LARGE SCALE GENOMIC DNA]</scope>
    <source>
        <strain evidence="1 2">DSM 22670</strain>
    </source>
</reference>
<evidence type="ECO:0000313" key="2">
    <source>
        <dbReference type="Proteomes" id="UP000222168"/>
    </source>
</evidence>
<dbReference type="OrthoDB" id="6917795at2"/>
<dbReference type="AlphaFoldDB" id="A0A2D0KJ52"/>
<proteinExistence type="predicted"/>
<name>A0A2D0KJ52_9GAMM</name>